<organism evidence="5 6">
    <name type="scientific">Actinomadura vinacea</name>
    <dbReference type="NCBI Taxonomy" id="115336"/>
    <lineage>
        <taxon>Bacteria</taxon>
        <taxon>Bacillati</taxon>
        <taxon>Actinomycetota</taxon>
        <taxon>Actinomycetes</taxon>
        <taxon>Streptosporangiales</taxon>
        <taxon>Thermomonosporaceae</taxon>
        <taxon>Actinomadura</taxon>
    </lineage>
</organism>
<reference evidence="5 6" key="1">
    <citation type="journal article" date="2019" name="Int. J. Syst. Evol. Microbiol.">
        <title>The Global Catalogue of Microorganisms (GCM) 10K type strain sequencing project: providing services to taxonomists for standard genome sequencing and annotation.</title>
        <authorList>
            <consortium name="The Broad Institute Genomics Platform"/>
            <consortium name="The Broad Institute Genome Sequencing Center for Infectious Disease"/>
            <person name="Wu L."/>
            <person name="Ma J."/>
        </authorList>
    </citation>
    <scope>NUCLEOTIDE SEQUENCE [LARGE SCALE GENOMIC DNA]</scope>
    <source>
        <strain evidence="5 6">JCM 3325</strain>
    </source>
</reference>
<comment type="similarity">
    <text evidence="1">Belongs to the universal stress protein A family.</text>
</comment>
<keyword evidence="6" id="KW-1185">Reference proteome</keyword>
<dbReference type="Gene3D" id="3.40.50.620">
    <property type="entry name" value="HUPs"/>
    <property type="match status" value="2"/>
</dbReference>
<comment type="caution">
    <text evidence="5">The sequence shown here is derived from an EMBL/GenBank/DDBJ whole genome shotgun (WGS) entry which is preliminary data.</text>
</comment>
<dbReference type="EMBL" id="BAAARW010000022">
    <property type="protein sequence ID" value="GAA2437494.1"/>
    <property type="molecule type" value="Genomic_DNA"/>
</dbReference>
<dbReference type="RefSeq" id="WP_344593486.1">
    <property type="nucleotide sequence ID" value="NZ_BAAARW010000022.1"/>
</dbReference>
<accession>A0ABN3JRU6</accession>
<dbReference type="SUPFAM" id="SSF52402">
    <property type="entry name" value="Adenine nucleotide alpha hydrolases-like"/>
    <property type="match status" value="2"/>
</dbReference>
<keyword evidence="2" id="KW-0547">Nucleotide-binding</keyword>
<dbReference type="InterPro" id="IPR006016">
    <property type="entry name" value="UspA"/>
</dbReference>
<dbReference type="Proteomes" id="UP001501231">
    <property type="component" value="Unassembled WGS sequence"/>
</dbReference>
<feature type="domain" description="UspA" evidence="4">
    <location>
        <begin position="142"/>
        <end position="277"/>
    </location>
</feature>
<dbReference type="InterPro" id="IPR014729">
    <property type="entry name" value="Rossmann-like_a/b/a_fold"/>
</dbReference>
<gene>
    <name evidence="5" type="ORF">GCM10010191_60460</name>
</gene>
<name>A0ABN3JRU6_9ACTN</name>
<evidence type="ECO:0000256" key="1">
    <source>
        <dbReference type="ARBA" id="ARBA00008791"/>
    </source>
</evidence>
<dbReference type="InterPro" id="IPR006015">
    <property type="entry name" value="Universal_stress_UspA"/>
</dbReference>
<evidence type="ECO:0000259" key="4">
    <source>
        <dbReference type="Pfam" id="PF00582"/>
    </source>
</evidence>
<feature type="domain" description="UspA" evidence="4">
    <location>
        <begin position="1"/>
        <end position="134"/>
    </location>
</feature>
<keyword evidence="3" id="KW-0067">ATP-binding</keyword>
<dbReference type="PRINTS" id="PR01438">
    <property type="entry name" value="UNVRSLSTRESS"/>
</dbReference>
<evidence type="ECO:0000313" key="5">
    <source>
        <dbReference type="EMBL" id="GAA2437494.1"/>
    </source>
</evidence>
<evidence type="ECO:0000256" key="3">
    <source>
        <dbReference type="ARBA" id="ARBA00022840"/>
    </source>
</evidence>
<protein>
    <submittedName>
        <fullName evidence="5">Universal stress protein</fullName>
    </submittedName>
</protein>
<evidence type="ECO:0000313" key="6">
    <source>
        <dbReference type="Proteomes" id="UP001501231"/>
    </source>
</evidence>
<dbReference type="Pfam" id="PF00582">
    <property type="entry name" value="Usp"/>
    <property type="match status" value="2"/>
</dbReference>
<proteinExistence type="inferred from homology"/>
<evidence type="ECO:0000256" key="2">
    <source>
        <dbReference type="ARBA" id="ARBA00022741"/>
    </source>
</evidence>
<dbReference type="PANTHER" id="PTHR46268">
    <property type="entry name" value="STRESS RESPONSE PROTEIN NHAX"/>
    <property type="match status" value="1"/>
</dbReference>
<sequence>MYPSVLVGYDGTKESEHALRWAVEEARLRRSELVVCHCWRWPYPISHVDSDLEEIVKRMGLHVLEHGVNQARDLAPSLRVRQRLADGPAYAALMHESYEAELIVIGSHEQGSPLIGSTVLQLPGRARLPVMVVRRPEPAHGRIVVGVDGSAGSDAALAFAFEEAALRGWRLEAVYGCWEPGAVAGSDLALFADEEELTRSCGATLQRAVAAWQHKYSRVEVDTSLVLEGPRTALLHAAERADLVVVGDRGTGTVGPLLLGATSTALLQHSPCTVAVTHSPRRS</sequence>
<dbReference type="PANTHER" id="PTHR46268:SF27">
    <property type="entry name" value="UNIVERSAL STRESS PROTEIN RV2623"/>
    <property type="match status" value="1"/>
</dbReference>